<evidence type="ECO:0000256" key="1">
    <source>
        <dbReference type="SAM" id="Phobius"/>
    </source>
</evidence>
<organism evidence="2 3">
    <name type="scientific">Agathobaculum faecis</name>
    <dbReference type="NCBI Taxonomy" id="2763013"/>
    <lineage>
        <taxon>Bacteria</taxon>
        <taxon>Bacillati</taxon>
        <taxon>Bacillota</taxon>
        <taxon>Clostridia</taxon>
        <taxon>Eubacteriales</taxon>
        <taxon>Butyricicoccaceae</taxon>
        <taxon>Agathobaculum</taxon>
    </lineage>
</organism>
<gene>
    <name evidence="2" type="ORF">H8S45_04025</name>
</gene>
<sequence>MKQLVWGCAQMLLGMQTVLLGVLLYWMPHTADMGESLSLALVLISIFLLICGIVTMIAGYWNHVCPSLHTKDDNK</sequence>
<keyword evidence="1" id="KW-0472">Membrane</keyword>
<keyword evidence="1" id="KW-0812">Transmembrane</keyword>
<accession>A0A923LVC5</accession>
<dbReference type="RefSeq" id="WP_054326843.1">
    <property type="nucleotide sequence ID" value="NZ_JACOPL010000003.1"/>
</dbReference>
<keyword evidence="3" id="KW-1185">Reference proteome</keyword>
<dbReference type="Proteomes" id="UP000606499">
    <property type="component" value="Unassembled WGS sequence"/>
</dbReference>
<dbReference type="AlphaFoldDB" id="A0A923LVC5"/>
<protein>
    <submittedName>
        <fullName evidence="2">Uncharacterized protein</fullName>
    </submittedName>
</protein>
<reference evidence="2" key="1">
    <citation type="submission" date="2020-08" db="EMBL/GenBank/DDBJ databases">
        <title>Genome public.</title>
        <authorList>
            <person name="Liu C."/>
            <person name="Sun Q."/>
        </authorList>
    </citation>
    <scope>NUCLEOTIDE SEQUENCE</scope>
    <source>
        <strain evidence="2">NSJ-28</strain>
    </source>
</reference>
<feature type="transmembrane region" description="Helical" evidence="1">
    <location>
        <begin position="39"/>
        <end position="61"/>
    </location>
</feature>
<dbReference type="EMBL" id="JACOPL010000003">
    <property type="protein sequence ID" value="MBC5724627.1"/>
    <property type="molecule type" value="Genomic_DNA"/>
</dbReference>
<name>A0A923LVC5_9FIRM</name>
<evidence type="ECO:0000313" key="2">
    <source>
        <dbReference type="EMBL" id="MBC5724627.1"/>
    </source>
</evidence>
<evidence type="ECO:0000313" key="3">
    <source>
        <dbReference type="Proteomes" id="UP000606499"/>
    </source>
</evidence>
<feature type="transmembrane region" description="Helical" evidence="1">
    <location>
        <begin position="7"/>
        <end position="27"/>
    </location>
</feature>
<proteinExistence type="predicted"/>
<comment type="caution">
    <text evidence="2">The sequence shown here is derived from an EMBL/GenBank/DDBJ whole genome shotgun (WGS) entry which is preliminary data.</text>
</comment>
<keyword evidence="1" id="KW-1133">Transmembrane helix</keyword>